<gene>
    <name evidence="6" type="ordered locus">bpr_I0195</name>
</gene>
<feature type="compositionally biased region" description="Low complexity" evidence="3">
    <location>
        <begin position="14"/>
        <end position="46"/>
    </location>
</feature>
<reference evidence="6 7" key="1">
    <citation type="journal article" date="2010" name="PLoS ONE">
        <title>The glycobiome of the rumen bacterium Butyrivibrio proteoclasticus B316(T) highlights adaptation to a polysaccharide-rich environment.</title>
        <authorList>
            <person name="Kelly W.J."/>
            <person name="Leahy S.C."/>
            <person name="Altermann E."/>
            <person name="Yeoman C.J."/>
            <person name="Dunne J.C."/>
            <person name="Kong Z."/>
            <person name="Pacheco D.M."/>
            <person name="Li D."/>
            <person name="Noel S.J."/>
            <person name="Moon C.D."/>
            <person name="Cookson A.L."/>
            <person name="Attwood G.T."/>
        </authorList>
    </citation>
    <scope>NUCLEOTIDE SEQUENCE [LARGE SCALE GENOMIC DNA]</scope>
    <source>
        <strain evidence="7">ATCC 51982 / DSM 14932 / B316</strain>
    </source>
</reference>
<feature type="compositionally biased region" description="Polar residues" evidence="3">
    <location>
        <begin position="54"/>
        <end position="73"/>
    </location>
</feature>
<keyword evidence="7" id="KW-1185">Reference proteome</keyword>
<evidence type="ECO:0000256" key="2">
    <source>
        <dbReference type="ARBA" id="ARBA00022801"/>
    </source>
</evidence>
<keyword evidence="1 6" id="KW-0645">Protease</keyword>
<dbReference type="GO" id="GO:0006508">
    <property type="term" value="P:proteolysis"/>
    <property type="evidence" value="ECO:0007669"/>
    <property type="project" value="UniProtKB-KW"/>
</dbReference>
<dbReference type="InterPro" id="IPR001940">
    <property type="entry name" value="Peptidase_S1C"/>
</dbReference>
<dbReference type="Pfam" id="PF13365">
    <property type="entry name" value="Trypsin_2"/>
    <property type="match status" value="1"/>
</dbReference>
<dbReference type="GO" id="GO:0004252">
    <property type="term" value="F:serine-type endopeptidase activity"/>
    <property type="evidence" value="ECO:0007669"/>
    <property type="project" value="InterPro"/>
</dbReference>
<dbReference type="AlphaFoldDB" id="E0RW79"/>
<dbReference type="EC" id="3.4.21.-" evidence="6"/>
<evidence type="ECO:0000256" key="3">
    <source>
        <dbReference type="SAM" id="MobiDB-lite"/>
    </source>
</evidence>
<dbReference type="InterPro" id="IPR009003">
    <property type="entry name" value="Peptidase_S1_PA"/>
</dbReference>
<dbReference type="Gene3D" id="2.30.42.10">
    <property type="match status" value="1"/>
</dbReference>
<feature type="domain" description="PDZ" evidence="5">
    <location>
        <begin position="411"/>
        <end position="500"/>
    </location>
</feature>
<dbReference type="PANTHER" id="PTHR43343">
    <property type="entry name" value="PEPTIDASE S12"/>
    <property type="match status" value="1"/>
</dbReference>
<dbReference type="PRINTS" id="PR00834">
    <property type="entry name" value="PROTEASES2C"/>
</dbReference>
<evidence type="ECO:0000313" key="6">
    <source>
        <dbReference type="EMBL" id="ADL32945.1"/>
    </source>
</evidence>
<feature type="region of interest" description="Disordered" evidence="3">
    <location>
        <begin position="1"/>
        <end position="81"/>
    </location>
</feature>
<dbReference type="STRING" id="515622.bpr_I0195"/>
<keyword evidence="4" id="KW-0812">Transmembrane</keyword>
<feature type="region of interest" description="Disordered" evidence="3">
    <location>
        <begin position="535"/>
        <end position="562"/>
    </location>
</feature>
<dbReference type="HOGENOM" id="CLU_020120_0_1_9"/>
<dbReference type="Proteomes" id="UP000001299">
    <property type="component" value="Chromosome 1"/>
</dbReference>
<proteinExistence type="predicted"/>
<evidence type="ECO:0000256" key="1">
    <source>
        <dbReference type="ARBA" id="ARBA00022670"/>
    </source>
</evidence>
<evidence type="ECO:0000313" key="7">
    <source>
        <dbReference type="Proteomes" id="UP000001299"/>
    </source>
</evidence>
<dbReference type="PROSITE" id="PS50106">
    <property type="entry name" value="PDZ"/>
    <property type="match status" value="1"/>
</dbReference>
<dbReference type="InterPro" id="IPR036034">
    <property type="entry name" value="PDZ_sf"/>
</dbReference>
<dbReference type="RefSeq" id="WP_013279602.1">
    <property type="nucleotide sequence ID" value="NC_014387.1"/>
</dbReference>
<dbReference type="InterPro" id="IPR001478">
    <property type="entry name" value="PDZ"/>
</dbReference>
<dbReference type="Gene3D" id="2.40.10.120">
    <property type="match status" value="1"/>
</dbReference>
<dbReference type="SUPFAM" id="SSF50494">
    <property type="entry name" value="Trypsin-like serine proteases"/>
    <property type="match status" value="1"/>
</dbReference>
<keyword evidence="4" id="KW-1133">Transmembrane helix</keyword>
<name>E0RW79_BUTPB</name>
<dbReference type="eggNOG" id="COG0265">
    <property type="taxonomic scope" value="Bacteria"/>
</dbReference>
<dbReference type="Pfam" id="PF13180">
    <property type="entry name" value="PDZ_2"/>
    <property type="match status" value="1"/>
</dbReference>
<dbReference type="SMART" id="SM00228">
    <property type="entry name" value="PDZ"/>
    <property type="match status" value="1"/>
</dbReference>
<evidence type="ECO:0000259" key="5">
    <source>
        <dbReference type="PROSITE" id="PS50106"/>
    </source>
</evidence>
<feature type="transmembrane region" description="Helical" evidence="4">
    <location>
        <begin position="119"/>
        <end position="143"/>
    </location>
</feature>
<evidence type="ECO:0000256" key="4">
    <source>
        <dbReference type="SAM" id="Phobius"/>
    </source>
</evidence>
<sequence>MYEDDKMEQGGVKTNDSTNDNSQNNTQGNTVNSTSQNYSQTYSQNYGAYGSGQGQANNTYSYNPYSYGNNQQSQNTYSYGNTGNGYTYNQQQTRTYGTYQYNNSNATAAPVKPAKKNTAAIVVAAVAILALLVGGVGASYFAIANKVADKVAETTQVQEDTTEKAQVAQTETSEDKVQTTTVSAETKAVVTDVTAVVEEVMPAMVIIHNNYTASASYFGYVQTQEATASGSGIIVGQNDSELLIATNYHVIEGADSLEVIFNDESTIKADVKGTNSDMDLAVIAVSLDEISSDTMSSIKVATLGDSDALVLGEPAIAIGNALGYGQSVTTGVISALNRQVELDDGSSREFIQTDAAINPGNSGGALLNLQGEVIGINSNKIGGDTVEGMGYAIPISAAKPIIEQLMNEQTKIKYSEDKRGYIGISGVSVTSEVSAVYGLPLGVYIAEVTNGGGAEAAGITKGDVIVSFDGMEIASMDDLKNRLQYYPIGATVPVTVMRQNGSEYTEVTYNVTLGGATETSSQDSTQLKTVEAQDSMMASRHQPSLKTDQETLDQAMVDIDQE</sequence>
<organism evidence="6 7">
    <name type="scientific">Butyrivibrio proteoclasticus (strain ATCC 51982 / DSM 14932 / B316)</name>
    <name type="common">Clostridium proteoclasticum</name>
    <dbReference type="NCBI Taxonomy" id="515622"/>
    <lineage>
        <taxon>Bacteria</taxon>
        <taxon>Bacillati</taxon>
        <taxon>Bacillota</taxon>
        <taxon>Clostridia</taxon>
        <taxon>Lachnospirales</taxon>
        <taxon>Lachnospiraceae</taxon>
        <taxon>Butyrivibrio</taxon>
    </lineage>
</organism>
<accession>E0RW79</accession>
<keyword evidence="4" id="KW-0472">Membrane</keyword>
<dbReference type="SUPFAM" id="SSF50156">
    <property type="entry name" value="PDZ domain-like"/>
    <property type="match status" value="1"/>
</dbReference>
<keyword evidence="2 6" id="KW-0378">Hydrolase</keyword>
<dbReference type="KEGG" id="bpb:bpr_I0195"/>
<protein>
    <submittedName>
        <fullName evidence="6">Serine protease HtrA family</fullName>
        <ecNumber evidence="6">3.4.21.-</ecNumber>
    </submittedName>
</protein>
<dbReference type="PANTHER" id="PTHR43343:SF3">
    <property type="entry name" value="PROTEASE DO-LIKE 8, CHLOROPLASTIC"/>
    <property type="match status" value="1"/>
</dbReference>
<dbReference type="InterPro" id="IPR051201">
    <property type="entry name" value="Chloro_Bact_Ser_Proteases"/>
</dbReference>
<dbReference type="EMBL" id="CP001810">
    <property type="protein sequence ID" value="ADL32945.1"/>
    <property type="molecule type" value="Genomic_DNA"/>
</dbReference>